<dbReference type="Proteomes" id="UP000016567">
    <property type="component" value="Unassembled WGS sequence"/>
</dbReference>
<dbReference type="RefSeq" id="WP_021710343.1">
    <property type="nucleotide sequence ID" value="NZ_BAOB01000163.1"/>
</dbReference>
<gene>
    <name evidence="1" type="ORF">VAZ01S_048_00020</name>
</gene>
<comment type="caution">
    <text evidence="1">The sequence shown here is derived from an EMBL/GenBank/DDBJ whole genome shotgun (WGS) entry which is preliminary data.</text>
</comment>
<protein>
    <submittedName>
        <fullName evidence="1">Uncharacterized protein</fullName>
    </submittedName>
</protein>
<dbReference type="EMBL" id="BATL01000048">
    <property type="protein sequence ID" value="GAD76596.1"/>
    <property type="molecule type" value="Genomic_DNA"/>
</dbReference>
<organism evidence="1 2">
    <name type="scientific">Vibrio azureus NBRC 104587</name>
    <dbReference type="NCBI Taxonomy" id="1219077"/>
    <lineage>
        <taxon>Bacteria</taxon>
        <taxon>Pseudomonadati</taxon>
        <taxon>Pseudomonadota</taxon>
        <taxon>Gammaproteobacteria</taxon>
        <taxon>Vibrionales</taxon>
        <taxon>Vibrionaceae</taxon>
        <taxon>Vibrio</taxon>
    </lineage>
</organism>
<evidence type="ECO:0000313" key="1">
    <source>
        <dbReference type="EMBL" id="GAD76596.1"/>
    </source>
</evidence>
<dbReference type="STRING" id="1219077.VAZ01S_048_00020"/>
<proteinExistence type="predicted"/>
<dbReference type="AlphaFoldDB" id="U3A9H3"/>
<sequence>MSWPIDEPVSIEEYIQQSIANQKLVKLCNKGMETYSQNTEKLNILFDAIFEILDSAQGYCDNHKLRKADNAYKGISENVRFLVTNLASSIKYKRTSTEYEEIWSLSEGGNDYRKQLISTGEKIEDKKIWYLPLKLLSNFEPKKYGLYGSGDDFSGNVSWNVDENSREEYELVEPYDRNIDAVNNVDVLCVECNSIIELYSLFEKVDESKDTSTPEIVSQNLIYEIIKPDGYEKGDFSGFNDYFILSKNREDLVNTCVELVEAVWLRYINKAEVLLANRTTVIDSLKMTNRIIRNVINYSRKNTTIELNETKIKVLPNPVAEGFMNSISMQSNIIDSRKALSILKGATSLVSHDYLMVKNKIDSYDNQFLGVKLTKSSLKSSYPEELHRGIKLNINIEKGNEKWVETKKVLLKKLDSGNEQLEDDIRIVDSKLSSKEINDIPYLRTSVTRLMQWARKEPLNISVWLDELLLIINERENLIGSIG</sequence>
<reference evidence="1 2" key="1">
    <citation type="submission" date="2013-09" db="EMBL/GenBank/DDBJ databases">
        <title>Whole genome shotgun sequence of Vibrio azureus NBRC 104587.</title>
        <authorList>
            <person name="Isaki S."/>
            <person name="Hosoyama A."/>
            <person name="Numata M."/>
            <person name="Hashimoto M."/>
            <person name="Hosoyama Y."/>
            <person name="Tsuchikane K."/>
            <person name="Noguchi M."/>
            <person name="Hirakata S."/>
            <person name="Ichikawa N."/>
            <person name="Ohji S."/>
            <person name="Yamazoe A."/>
            <person name="Fujita N."/>
        </authorList>
    </citation>
    <scope>NUCLEOTIDE SEQUENCE [LARGE SCALE GENOMIC DNA]</scope>
    <source>
        <strain evidence="1 2">NBRC 104587</strain>
    </source>
</reference>
<keyword evidence="2" id="KW-1185">Reference proteome</keyword>
<evidence type="ECO:0000313" key="2">
    <source>
        <dbReference type="Proteomes" id="UP000016567"/>
    </source>
</evidence>
<accession>U3A9H3</accession>
<name>U3A9H3_9VIBR</name>